<evidence type="ECO:0000256" key="2">
    <source>
        <dbReference type="SAM" id="Phobius"/>
    </source>
</evidence>
<organism evidence="4 5">
    <name type="scientific">Cryobacterium arcticum</name>
    <dbReference type="NCBI Taxonomy" id="670052"/>
    <lineage>
        <taxon>Bacteria</taxon>
        <taxon>Bacillati</taxon>
        <taxon>Actinomycetota</taxon>
        <taxon>Actinomycetes</taxon>
        <taxon>Micrococcales</taxon>
        <taxon>Microbacteriaceae</taxon>
        <taxon>Cryobacterium</taxon>
    </lineage>
</organism>
<keyword evidence="2" id="KW-0472">Membrane</keyword>
<keyword evidence="2" id="KW-1133">Transmembrane helix</keyword>
<keyword evidence="2" id="KW-0812">Transmembrane</keyword>
<sequence length="258" mass="26605">MTHLDRDTLALVALAELDLSPAEREHLQSCPACTGELDALRRTVLIGRTAGSVDLVKPADAVWGRIHAALGLSDAVAAPPRRGVDTSVDAAVVDESAAGMVRPPASVVELPRRRRWLPVAAAACLVGVLGGIGATVWWQAARAPEPLPVIAEAQLDALPGWTASGRAYLEEDADGRREVVVDVDGGADAGGLREVWLLTADATGLVSVGLLDGATGRFSIPAGIDLAEYPVVDVSAEPDDGNPAHSGDSIVRGTLSGL</sequence>
<evidence type="ECO:0000256" key="1">
    <source>
        <dbReference type="SAM" id="MobiDB-lite"/>
    </source>
</evidence>
<dbReference type="GO" id="GO:0005886">
    <property type="term" value="C:plasma membrane"/>
    <property type="evidence" value="ECO:0007669"/>
    <property type="project" value="InterPro"/>
</dbReference>
<gene>
    <name evidence="4" type="ORF">CTB96_08610</name>
</gene>
<protein>
    <submittedName>
        <fullName evidence="4">Anti-sigma factor</fullName>
    </submittedName>
</protein>
<feature type="transmembrane region" description="Helical" evidence="2">
    <location>
        <begin position="116"/>
        <end position="138"/>
    </location>
</feature>
<reference evidence="4 5" key="1">
    <citation type="submission" date="2018-05" db="EMBL/GenBank/DDBJ databases">
        <title>Genetic diversity of glacier-inhabiting Cryobacterium bacteria in China and description of Cryobacterium mengkeensis sp. nov. and Arthrobacter glacialis sp. nov.</title>
        <authorList>
            <person name="Liu Q."/>
            <person name="Xin Y.-H."/>
        </authorList>
    </citation>
    <scope>NUCLEOTIDE SEQUENCE [LARGE SCALE GENOMIC DNA]</scope>
    <source>
        <strain evidence="4 5">SK-1</strain>
    </source>
</reference>
<evidence type="ECO:0000313" key="4">
    <source>
        <dbReference type="EMBL" id="PXA70044.1"/>
    </source>
</evidence>
<keyword evidence="5" id="KW-1185">Reference proteome</keyword>
<dbReference type="Pfam" id="PF10099">
    <property type="entry name" value="RskA_C"/>
    <property type="match status" value="1"/>
</dbReference>
<name>A0A317ZS71_9MICO</name>
<feature type="domain" description="Anti-sigma K factor RskA C-terminal" evidence="3">
    <location>
        <begin position="119"/>
        <end position="248"/>
    </location>
</feature>
<accession>A0A317ZS71</accession>
<proteinExistence type="predicted"/>
<comment type="caution">
    <text evidence="4">The sequence shown here is derived from an EMBL/GenBank/DDBJ whole genome shotgun (WGS) entry which is preliminary data.</text>
</comment>
<evidence type="ECO:0000313" key="5">
    <source>
        <dbReference type="Proteomes" id="UP000246722"/>
    </source>
</evidence>
<dbReference type="EMBL" id="QHLY01000009">
    <property type="protein sequence ID" value="PXA70044.1"/>
    <property type="molecule type" value="Genomic_DNA"/>
</dbReference>
<dbReference type="RefSeq" id="WP_110126518.1">
    <property type="nucleotide sequence ID" value="NZ_QHLY01000009.1"/>
</dbReference>
<dbReference type="AlphaFoldDB" id="A0A317ZS71"/>
<dbReference type="OrthoDB" id="4328740at2"/>
<evidence type="ECO:0000259" key="3">
    <source>
        <dbReference type="Pfam" id="PF10099"/>
    </source>
</evidence>
<dbReference type="Proteomes" id="UP000246722">
    <property type="component" value="Unassembled WGS sequence"/>
</dbReference>
<dbReference type="InterPro" id="IPR018764">
    <property type="entry name" value="RskA_C"/>
</dbReference>
<feature type="region of interest" description="Disordered" evidence="1">
    <location>
        <begin position="235"/>
        <end position="258"/>
    </location>
</feature>